<organism evidence="1 2">
    <name type="scientific">Methylocella silvestris (strain DSM 15510 / CIP 108128 / LMG 27833 / NCIMB 13906 / BL2)</name>
    <dbReference type="NCBI Taxonomy" id="395965"/>
    <lineage>
        <taxon>Bacteria</taxon>
        <taxon>Pseudomonadati</taxon>
        <taxon>Pseudomonadota</taxon>
        <taxon>Alphaproteobacteria</taxon>
        <taxon>Hyphomicrobiales</taxon>
        <taxon>Beijerinckiaceae</taxon>
        <taxon>Methylocella</taxon>
    </lineage>
</organism>
<accession>B8EIX6</accession>
<dbReference type="KEGG" id="msl:Msil_3581"/>
<reference evidence="1 2" key="1">
    <citation type="journal article" date="2010" name="J. Bacteriol.">
        <title>Complete genome sequence of the aerobic facultative methanotroph Methylocella silvestris BL2.</title>
        <authorList>
            <person name="Chen Y."/>
            <person name="Crombie A."/>
            <person name="Rahman M.T."/>
            <person name="Dedysh S.N."/>
            <person name="Liesack W."/>
            <person name="Stott M.B."/>
            <person name="Alam M."/>
            <person name="Theisen A.R."/>
            <person name="Murrell J.C."/>
            <person name="Dunfield P.F."/>
        </authorList>
    </citation>
    <scope>NUCLEOTIDE SEQUENCE [LARGE SCALE GENOMIC DNA]</scope>
    <source>
        <strain evidence="2">DSM 15510 / CIP 108128 / LMG 27833 / NCIMB 13906 / BL2</strain>
    </source>
</reference>
<dbReference type="AlphaFoldDB" id="B8EIX6"/>
<dbReference type="Proteomes" id="UP000002257">
    <property type="component" value="Chromosome"/>
</dbReference>
<dbReference type="EMBL" id="CP001280">
    <property type="protein sequence ID" value="ACK52468.1"/>
    <property type="molecule type" value="Genomic_DNA"/>
</dbReference>
<evidence type="ECO:0000313" key="2">
    <source>
        <dbReference type="Proteomes" id="UP000002257"/>
    </source>
</evidence>
<evidence type="ECO:0000313" key="1">
    <source>
        <dbReference type="EMBL" id="ACK52468.1"/>
    </source>
</evidence>
<proteinExistence type="predicted"/>
<name>B8EIX6_METSB</name>
<sequence>MLRTLSALISLLIESNTVIGLRFLKLAMDGPATTRKPAS</sequence>
<protein>
    <submittedName>
        <fullName evidence="1">Uncharacterized protein</fullName>
    </submittedName>
</protein>
<keyword evidence="2" id="KW-1185">Reference proteome</keyword>
<dbReference type="HOGENOM" id="CLU_3312655_0_0_5"/>
<gene>
    <name evidence="1" type="ordered locus">Msil_3581</name>
</gene>